<dbReference type="Proteomes" id="UP000229834">
    <property type="component" value="Unassembled WGS sequence"/>
</dbReference>
<name>A0A2H0K6E4_9BACT</name>
<evidence type="ECO:0000256" key="1">
    <source>
        <dbReference type="SAM" id="Phobius"/>
    </source>
</evidence>
<reference evidence="2 3" key="1">
    <citation type="submission" date="2017-09" db="EMBL/GenBank/DDBJ databases">
        <title>Depth-based differentiation of microbial function through sediment-hosted aquifers and enrichment of novel symbionts in the deep terrestrial subsurface.</title>
        <authorList>
            <person name="Probst A.J."/>
            <person name="Ladd B."/>
            <person name="Jarett J.K."/>
            <person name="Geller-Mcgrath D.E."/>
            <person name="Sieber C.M."/>
            <person name="Emerson J.B."/>
            <person name="Anantharaman K."/>
            <person name="Thomas B.C."/>
            <person name="Malmstrom R."/>
            <person name="Stieglmeier M."/>
            <person name="Klingl A."/>
            <person name="Woyke T."/>
            <person name="Ryan C.M."/>
            <person name="Banfield J.F."/>
        </authorList>
    </citation>
    <scope>NUCLEOTIDE SEQUENCE [LARGE SCALE GENOMIC DNA]</scope>
    <source>
        <strain evidence="2">CG11_big_fil_rev_8_21_14_0_20_40_24</strain>
    </source>
</reference>
<organism evidence="2 3">
    <name type="scientific">Candidatus Zambryskibacteria bacterium CG11_big_fil_rev_8_21_14_0_20_40_24</name>
    <dbReference type="NCBI Taxonomy" id="1975116"/>
    <lineage>
        <taxon>Bacteria</taxon>
        <taxon>Candidatus Zambryskiibacteriota</taxon>
    </lineage>
</organism>
<dbReference type="EMBL" id="PCVC01000058">
    <property type="protein sequence ID" value="PIQ66828.1"/>
    <property type="molecule type" value="Genomic_DNA"/>
</dbReference>
<keyword evidence="1" id="KW-0812">Transmembrane</keyword>
<accession>A0A2H0K6E4</accession>
<keyword evidence="1" id="KW-1133">Transmembrane helix</keyword>
<keyword evidence="1" id="KW-0472">Membrane</keyword>
<evidence type="ECO:0000313" key="3">
    <source>
        <dbReference type="Proteomes" id="UP000229834"/>
    </source>
</evidence>
<comment type="caution">
    <text evidence="2">The sequence shown here is derived from an EMBL/GenBank/DDBJ whole genome shotgun (WGS) entry which is preliminary data.</text>
</comment>
<gene>
    <name evidence="2" type="ORF">COV95_02015</name>
</gene>
<dbReference type="AlphaFoldDB" id="A0A2H0K6E4"/>
<feature type="transmembrane region" description="Helical" evidence="1">
    <location>
        <begin position="27"/>
        <end position="45"/>
    </location>
</feature>
<sequence>MDPQAQENQNNNNPVVPEIQHKSTGPLIGIIIIIAVIILGGLYFWGQRTSRVDVGGGIPQAFDGQDISALPEQSNSADTASIEADLNAVDFENLGNEFDSIEAESQTAQ</sequence>
<proteinExistence type="predicted"/>
<evidence type="ECO:0000313" key="2">
    <source>
        <dbReference type="EMBL" id="PIQ66828.1"/>
    </source>
</evidence>
<protein>
    <submittedName>
        <fullName evidence="2">Uncharacterized protein</fullName>
    </submittedName>
</protein>